<accession>A0AAD5VWN9</accession>
<evidence type="ECO:0000313" key="2">
    <source>
        <dbReference type="EMBL" id="KAJ3569776.1"/>
    </source>
</evidence>
<feature type="region of interest" description="Disordered" evidence="1">
    <location>
        <begin position="277"/>
        <end position="341"/>
    </location>
</feature>
<sequence>MSKPLDYLRLSPVRGQLEPYDSKSPAGWRYVQTTDTLNELKVLIPPGTAAMYEQLLKLEKYELTKKSINWPRIIEIRRLKDRMVRKCQKLARAAMPPSESLAPFQTFIASEDFRVKEMERWFREQQKRANAIAVKRASMEPPPGAASHTGHSTSTPHPQCPQCVAGTSIPTRTVTAPPKKQPATTSQPQASDLQRSVTNATGASKPPSKSGLYSRAQALINISRTIKPERSSSLPTSQNNKLARSATRPSVISPPPLPVLLRGQRSQFGLEDELGQAESALGESEFTESSIAESPPPPAPKEVPVVPEQPAQSSSPSPQSSGDETSSPNPNGTVSRRRSCIKRGSVSELGAKTVSWADDQEFGSQLSRYTSAAQDAQASGRRWEEIREIYLEQITGLENLQLQVQEGLENLKTESEHLQRVDDTIRLQREQLRATFDEFERKQNVFNEKVKEALEQADDVMSRHGLRKNTLSITNE</sequence>
<gene>
    <name evidence="2" type="ORF">NP233_g4834</name>
</gene>
<comment type="caution">
    <text evidence="2">The sequence shown here is derived from an EMBL/GenBank/DDBJ whole genome shotgun (WGS) entry which is preliminary data.</text>
</comment>
<feature type="compositionally biased region" description="Polar residues" evidence="1">
    <location>
        <begin position="182"/>
        <end position="202"/>
    </location>
</feature>
<dbReference type="EMBL" id="JANIEX010000271">
    <property type="protein sequence ID" value="KAJ3569776.1"/>
    <property type="molecule type" value="Genomic_DNA"/>
</dbReference>
<feature type="region of interest" description="Disordered" evidence="1">
    <location>
        <begin position="135"/>
        <end position="259"/>
    </location>
</feature>
<dbReference type="AlphaFoldDB" id="A0AAD5VWN9"/>
<keyword evidence="3" id="KW-1185">Reference proteome</keyword>
<evidence type="ECO:0000313" key="3">
    <source>
        <dbReference type="Proteomes" id="UP001213000"/>
    </source>
</evidence>
<feature type="compositionally biased region" description="Low complexity" evidence="1">
    <location>
        <begin position="302"/>
        <end position="328"/>
    </location>
</feature>
<dbReference type="Proteomes" id="UP001213000">
    <property type="component" value="Unassembled WGS sequence"/>
</dbReference>
<feature type="compositionally biased region" description="Polar residues" evidence="1">
    <location>
        <begin position="231"/>
        <end position="242"/>
    </location>
</feature>
<reference evidence="2" key="1">
    <citation type="submission" date="2022-07" db="EMBL/GenBank/DDBJ databases">
        <title>Genome Sequence of Leucocoprinus birnbaumii.</title>
        <authorList>
            <person name="Buettner E."/>
        </authorList>
    </citation>
    <scope>NUCLEOTIDE SEQUENCE</scope>
    <source>
        <strain evidence="2">VT141</strain>
    </source>
</reference>
<evidence type="ECO:0000256" key="1">
    <source>
        <dbReference type="SAM" id="MobiDB-lite"/>
    </source>
</evidence>
<proteinExistence type="predicted"/>
<protein>
    <submittedName>
        <fullName evidence="2">Uncharacterized protein</fullName>
    </submittedName>
</protein>
<organism evidence="2 3">
    <name type="scientific">Leucocoprinus birnbaumii</name>
    <dbReference type="NCBI Taxonomy" id="56174"/>
    <lineage>
        <taxon>Eukaryota</taxon>
        <taxon>Fungi</taxon>
        <taxon>Dikarya</taxon>
        <taxon>Basidiomycota</taxon>
        <taxon>Agaricomycotina</taxon>
        <taxon>Agaricomycetes</taxon>
        <taxon>Agaricomycetidae</taxon>
        <taxon>Agaricales</taxon>
        <taxon>Agaricineae</taxon>
        <taxon>Agaricaceae</taxon>
        <taxon>Leucocoprinus</taxon>
    </lineage>
</organism>
<name>A0AAD5VWN9_9AGAR</name>